<keyword evidence="3" id="KW-1185">Reference proteome</keyword>
<comment type="caution">
    <text evidence="2">The sequence shown here is derived from an EMBL/GenBank/DDBJ whole genome shotgun (WGS) entry which is preliminary data.</text>
</comment>
<dbReference type="InterPro" id="IPR025485">
    <property type="entry name" value="DUF4377"/>
</dbReference>
<dbReference type="Proteomes" id="UP000315540">
    <property type="component" value="Unassembled WGS sequence"/>
</dbReference>
<dbReference type="EMBL" id="VFWZ01000002">
    <property type="protein sequence ID" value="TPN87662.1"/>
    <property type="molecule type" value="Genomic_DNA"/>
</dbReference>
<protein>
    <submittedName>
        <fullName evidence="2">DUF4377 domain-containing protein</fullName>
    </submittedName>
</protein>
<organism evidence="2 3">
    <name type="scientific">Aquimarina algicola</name>
    <dbReference type="NCBI Taxonomy" id="2589995"/>
    <lineage>
        <taxon>Bacteria</taxon>
        <taxon>Pseudomonadati</taxon>
        <taxon>Bacteroidota</taxon>
        <taxon>Flavobacteriia</taxon>
        <taxon>Flavobacteriales</taxon>
        <taxon>Flavobacteriaceae</taxon>
        <taxon>Aquimarina</taxon>
    </lineage>
</organism>
<feature type="domain" description="DUF4377" evidence="1">
    <location>
        <begin position="30"/>
        <end position="103"/>
    </location>
</feature>
<proteinExistence type="predicted"/>
<reference evidence="2 3" key="1">
    <citation type="submission" date="2019-06" db="EMBL/GenBank/DDBJ databases">
        <authorList>
            <person name="Meng X."/>
        </authorList>
    </citation>
    <scope>NUCLEOTIDE SEQUENCE [LARGE SCALE GENOMIC DNA]</scope>
    <source>
        <strain evidence="2 3">M625</strain>
    </source>
</reference>
<gene>
    <name evidence="2" type="ORF">FHK87_08785</name>
</gene>
<sequence length="241" mass="27003">MKLFVIALLSFTTMFSSCGNISKQTKELIIASYQVDCEGVALQKCLLIKEKTEDEWMYFYNDIEGFKYQEGYEYVVKVEVSNIKNPPADGSSLQYTLVKILSQEQVQSQNVSQYLSPVTQDTSIIAIEYRASTRGSFLSIKVNKDVIERTADRSLKDSKTTKCSKKDWSEITALVQDVALEKINALEAPSSKKNTDAALIAQIKVILPSQTFTSSQFDHGNPPEEIEQLVNTILSLAESIE</sequence>
<evidence type="ECO:0000313" key="2">
    <source>
        <dbReference type="EMBL" id="TPN87662.1"/>
    </source>
</evidence>
<dbReference type="PROSITE" id="PS51257">
    <property type="entry name" value="PROKAR_LIPOPROTEIN"/>
    <property type="match status" value="1"/>
</dbReference>
<dbReference type="OrthoDB" id="880459at2"/>
<dbReference type="Pfam" id="PF14302">
    <property type="entry name" value="DUF4377"/>
    <property type="match status" value="1"/>
</dbReference>
<dbReference type="AlphaFoldDB" id="A0A504JG50"/>
<evidence type="ECO:0000259" key="1">
    <source>
        <dbReference type="Pfam" id="PF14302"/>
    </source>
</evidence>
<name>A0A504JG50_9FLAO</name>
<evidence type="ECO:0000313" key="3">
    <source>
        <dbReference type="Proteomes" id="UP000315540"/>
    </source>
</evidence>
<accession>A0A504JG50</accession>
<dbReference type="RefSeq" id="WP_140592302.1">
    <property type="nucleotide sequence ID" value="NZ_VFWZ01000002.1"/>
</dbReference>